<dbReference type="Proteomes" id="UP001178288">
    <property type="component" value="Chromosome"/>
</dbReference>
<accession>A0AA95MSM8</accession>
<sequence>MSNQQRTNRDKQNGQFDNQSGSGSKYHEEHAGKVTGYGQPDQSVERLTNRSDKPSS</sequence>
<dbReference type="AlphaFoldDB" id="A0AA95MSM8"/>
<gene>
    <name evidence="2" type="ORF">QNH39_13045</name>
</gene>
<dbReference type="KEGG" id="nnv:QNH39_13045"/>
<name>A0AA95MSM8_9BACI</name>
<protein>
    <submittedName>
        <fullName evidence="2">Uncharacterized protein</fullName>
    </submittedName>
</protein>
<feature type="region of interest" description="Disordered" evidence="1">
    <location>
        <begin position="1"/>
        <end position="56"/>
    </location>
</feature>
<reference evidence="2" key="1">
    <citation type="submission" date="2023-05" db="EMBL/GenBank/DDBJ databases">
        <title>Comparative genomics of Bacillaceae isolates and their secondary metabolite potential.</title>
        <authorList>
            <person name="Song L."/>
            <person name="Nielsen L.J."/>
            <person name="Mohite O."/>
            <person name="Xu X."/>
            <person name="Weber T."/>
            <person name="Kovacs A.T."/>
        </authorList>
    </citation>
    <scope>NUCLEOTIDE SEQUENCE</scope>
    <source>
        <strain evidence="2">XLM17</strain>
    </source>
</reference>
<evidence type="ECO:0000313" key="2">
    <source>
        <dbReference type="EMBL" id="WHY88697.1"/>
    </source>
</evidence>
<feature type="compositionally biased region" description="Polar residues" evidence="1">
    <location>
        <begin position="13"/>
        <end position="23"/>
    </location>
</feature>
<evidence type="ECO:0000256" key="1">
    <source>
        <dbReference type="SAM" id="MobiDB-lite"/>
    </source>
</evidence>
<keyword evidence="3" id="KW-1185">Reference proteome</keyword>
<evidence type="ECO:0000313" key="3">
    <source>
        <dbReference type="Proteomes" id="UP001178288"/>
    </source>
</evidence>
<dbReference type="EMBL" id="CP126114">
    <property type="protein sequence ID" value="WHY88697.1"/>
    <property type="molecule type" value="Genomic_DNA"/>
</dbReference>
<proteinExistence type="predicted"/>
<feature type="compositionally biased region" description="Basic and acidic residues" evidence="1">
    <location>
        <begin position="43"/>
        <end position="56"/>
    </location>
</feature>
<dbReference type="RefSeq" id="WP_156482396.1">
    <property type="nucleotide sequence ID" value="NZ_CP126114.1"/>
</dbReference>
<organism evidence="2 3">
    <name type="scientific">Neobacillus novalis</name>
    <dbReference type="NCBI Taxonomy" id="220687"/>
    <lineage>
        <taxon>Bacteria</taxon>
        <taxon>Bacillati</taxon>
        <taxon>Bacillota</taxon>
        <taxon>Bacilli</taxon>
        <taxon>Bacillales</taxon>
        <taxon>Bacillaceae</taxon>
        <taxon>Neobacillus</taxon>
    </lineage>
</organism>